<evidence type="ECO:0000256" key="1">
    <source>
        <dbReference type="SAM" id="MobiDB-lite"/>
    </source>
</evidence>
<organism evidence="3 4">
    <name type="scientific">Pendulispora brunnea</name>
    <dbReference type="NCBI Taxonomy" id="2905690"/>
    <lineage>
        <taxon>Bacteria</taxon>
        <taxon>Pseudomonadati</taxon>
        <taxon>Myxococcota</taxon>
        <taxon>Myxococcia</taxon>
        <taxon>Myxococcales</taxon>
        <taxon>Sorangiineae</taxon>
        <taxon>Pendulisporaceae</taxon>
        <taxon>Pendulispora</taxon>
    </lineage>
</organism>
<evidence type="ECO:0000313" key="3">
    <source>
        <dbReference type="EMBL" id="WXA94075.1"/>
    </source>
</evidence>
<gene>
    <name evidence="3" type="ORF">LZC95_47440</name>
</gene>
<dbReference type="PROSITE" id="PS51257">
    <property type="entry name" value="PROKAR_LIPOPROTEIN"/>
    <property type="match status" value="1"/>
</dbReference>
<dbReference type="EMBL" id="CP089982">
    <property type="protein sequence ID" value="WXA94075.1"/>
    <property type="molecule type" value="Genomic_DNA"/>
</dbReference>
<feature type="region of interest" description="Disordered" evidence="1">
    <location>
        <begin position="30"/>
        <end position="53"/>
    </location>
</feature>
<dbReference type="Proteomes" id="UP001379533">
    <property type="component" value="Chromosome"/>
</dbReference>
<feature type="signal peptide" evidence="2">
    <location>
        <begin position="1"/>
        <end position="23"/>
    </location>
</feature>
<evidence type="ECO:0000256" key="2">
    <source>
        <dbReference type="SAM" id="SignalP"/>
    </source>
</evidence>
<name>A0ABZ2K931_9BACT</name>
<sequence length="292" mass="28981">MITSKLARLGIVGFFAASMGVLGCASGDSGTSSSDQLMGDPAAQAPQGGKPKAISGRAVAVRVNAGKPFGPNSFANMLPEKLSSDTGDLGADGALRARTVARVNAGNLTRDAAANASTQGTASGAASAASVAAGTVLNAPAEGVLADVLSDDAEVGVLDIDLRKLLENLGVSDLLDGLFGDDGALKLGISYSAADASASASCDKSGKASTEAKSNIAEVKINGKPITIAVGPNATIDLSDVAGLNVGKIIVNYQESDGGSINAAALYVELLNTIEVEIAQVHADVTCGRGDH</sequence>
<evidence type="ECO:0000313" key="4">
    <source>
        <dbReference type="Proteomes" id="UP001379533"/>
    </source>
</evidence>
<keyword evidence="2" id="KW-0732">Signal</keyword>
<reference evidence="3 4" key="1">
    <citation type="submission" date="2021-12" db="EMBL/GenBank/DDBJ databases">
        <title>Discovery of the Pendulisporaceae a myxobacterial family with distinct sporulation behavior and unique specialized metabolism.</title>
        <authorList>
            <person name="Garcia R."/>
            <person name="Popoff A."/>
            <person name="Bader C.D."/>
            <person name="Loehr J."/>
            <person name="Walesch S."/>
            <person name="Walt C."/>
            <person name="Boldt J."/>
            <person name="Bunk B."/>
            <person name="Haeckl F.J.F.P.J."/>
            <person name="Gunesch A.P."/>
            <person name="Birkelbach J."/>
            <person name="Nuebel U."/>
            <person name="Pietschmann T."/>
            <person name="Bach T."/>
            <person name="Mueller R."/>
        </authorList>
    </citation>
    <scope>NUCLEOTIDE SEQUENCE [LARGE SCALE GENOMIC DNA]</scope>
    <source>
        <strain evidence="3 4">MSr12523</strain>
    </source>
</reference>
<feature type="chain" id="PRO_5045073744" evidence="2">
    <location>
        <begin position="24"/>
        <end position="292"/>
    </location>
</feature>
<proteinExistence type="predicted"/>
<protein>
    <submittedName>
        <fullName evidence="3">Uncharacterized protein</fullName>
    </submittedName>
</protein>
<keyword evidence="4" id="KW-1185">Reference proteome</keyword>
<dbReference type="NCBIfam" id="NF040603">
    <property type="entry name" value="choice_anch_P"/>
    <property type="match status" value="1"/>
</dbReference>
<dbReference type="RefSeq" id="WP_394844678.1">
    <property type="nucleotide sequence ID" value="NZ_CP089982.1"/>
</dbReference>
<accession>A0ABZ2K931</accession>